<keyword evidence="3" id="KW-1185">Reference proteome</keyword>
<gene>
    <name evidence="2" type="ORF">QHF89_46715</name>
</gene>
<feature type="compositionally biased region" description="Low complexity" evidence="1">
    <location>
        <begin position="315"/>
        <end position="337"/>
    </location>
</feature>
<feature type="region of interest" description="Disordered" evidence="1">
    <location>
        <begin position="272"/>
        <end position="293"/>
    </location>
</feature>
<feature type="compositionally biased region" description="Pro residues" evidence="1">
    <location>
        <begin position="375"/>
        <end position="407"/>
    </location>
</feature>
<dbReference type="Proteomes" id="UP001160301">
    <property type="component" value="Unassembled WGS sequence"/>
</dbReference>
<proteinExistence type="predicted"/>
<evidence type="ECO:0000313" key="2">
    <source>
        <dbReference type="EMBL" id="MDI1437089.1"/>
    </source>
</evidence>
<protein>
    <submittedName>
        <fullName evidence="2">Uncharacterized protein</fullName>
    </submittedName>
</protein>
<evidence type="ECO:0000256" key="1">
    <source>
        <dbReference type="SAM" id="MobiDB-lite"/>
    </source>
</evidence>
<reference evidence="2 3" key="1">
    <citation type="submission" date="2023-04" db="EMBL/GenBank/DDBJ databases">
        <title>The genome sequence of Polyangium sorediatum DSM14670.</title>
        <authorList>
            <person name="Zhang X."/>
        </authorList>
    </citation>
    <scope>NUCLEOTIDE SEQUENCE [LARGE SCALE GENOMIC DNA]</scope>
    <source>
        <strain evidence="2 3">DSM 14670</strain>
    </source>
</reference>
<sequence length="490" mass="51668">MIQAEPMAPSDEPADLGGHPLFPRPETEVGPDPRRFDLIQIVRILPDKTREVCPTAWKGSELRSWQQIIDMYGGECWYQLNAMCGKTHRYTAKSEMLYFAGPARKPFVQEPQAPRPAPAAPPVNPAVAPPYYYPAPTPTPAPAPAPMMGAEFLTLLRVILETSANTQAALMRSIVETAKQPQSNPALEVMRDMIVPLLDRQQPQSNSTLEVVREIVPLLRGNDAGKPSGGAGYERGMERGIEIAKNLGGGSGGGGDEFGEIAKLLTLVKTTTAANTPPPPPPPPPPNPWPTAPLAWEGWEMIQTPMGMILRQTAAPAPVAPTQSAPAPAQPAPVQATPTPPAPVELPQLEHVASVRVQPAAPVQCTDGPQNVAPAPRPPPPPPPPPEPPFVSAPLPPPPPPPPPPASARPESRTHKPTHLAPHLTAAGLVPAPSDPSHPADPLGGAVAQGIQLLGNNPDLFAKLKELASTGFSPEAFGEVLVMAEKGGAK</sequence>
<organism evidence="2 3">
    <name type="scientific">Polyangium sorediatum</name>
    <dbReference type="NCBI Taxonomy" id="889274"/>
    <lineage>
        <taxon>Bacteria</taxon>
        <taxon>Pseudomonadati</taxon>
        <taxon>Myxococcota</taxon>
        <taxon>Polyangia</taxon>
        <taxon>Polyangiales</taxon>
        <taxon>Polyangiaceae</taxon>
        <taxon>Polyangium</taxon>
    </lineage>
</organism>
<feature type="compositionally biased region" description="Pro residues" evidence="1">
    <location>
        <begin position="276"/>
        <end position="291"/>
    </location>
</feature>
<evidence type="ECO:0000313" key="3">
    <source>
        <dbReference type="Proteomes" id="UP001160301"/>
    </source>
</evidence>
<accession>A0ABT6P8Y1</accession>
<dbReference type="EMBL" id="JARZHI010000106">
    <property type="protein sequence ID" value="MDI1437089.1"/>
    <property type="molecule type" value="Genomic_DNA"/>
</dbReference>
<comment type="caution">
    <text evidence="2">The sequence shown here is derived from an EMBL/GenBank/DDBJ whole genome shotgun (WGS) entry which is preliminary data.</text>
</comment>
<feature type="compositionally biased region" description="Low complexity" evidence="1">
    <location>
        <begin position="431"/>
        <end position="442"/>
    </location>
</feature>
<feature type="region of interest" description="Disordered" evidence="1">
    <location>
        <begin position="1"/>
        <end position="33"/>
    </location>
</feature>
<feature type="region of interest" description="Disordered" evidence="1">
    <location>
        <begin position="315"/>
        <end position="344"/>
    </location>
</feature>
<feature type="region of interest" description="Disordered" evidence="1">
    <location>
        <begin position="363"/>
        <end position="445"/>
    </location>
</feature>
<name>A0ABT6P8Y1_9BACT</name>
<dbReference type="RefSeq" id="WP_284721861.1">
    <property type="nucleotide sequence ID" value="NZ_JARZHI010000106.1"/>
</dbReference>